<gene>
    <name evidence="3" type="primary">LOC113510204</name>
</gene>
<keyword evidence="2" id="KW-1185">Reference proteome</keyword>
<evidence type="ECO:0000313" key="2">
    <source>
        <dbReference type="Proteomes" id="UP001652740"/>
    </source>
</evidence>
<keyword evidence="1" id="KW-0812">Transmembrane</keyword>
<evidence type="ECO:0000313" key="3">
    <source>
        <dbReference type="RefSeq" id="XP_026749454.2"/>
    </source>
</evidence>
<reference evidence="3" key="1">
    <citation type="submission" date="2025-08" db="UniProtKB">
        <authorList>
            <consortium name="RefSeq"/>
        </authorList>
    </citation>
    <scope>IDENTIFICATION</scope>
    <source>
        <tissue evidence="3">Whole larvae</tissue>
    </source>
</reference>
<accession>A0A6J1WFR5</accession>
<dbReference type="Proteomes" id="UP001652740">
    <property type="component" value="Unplaced"/>
</dbReference>
<feature type="transmembrane region" description="Helical" evidence="1">
    <location>
        <begin position="134"/>
        <end position="153"/>
    </location>
</feature>
<feature type="transmembrane region" description="Helical" evidence="1">
    <location>
        <begin position="111"/>
        <end position="128"/>
    </location>
</feature>
<keyword evidence="1" id="KW-1133">Transmembrane helix</keyword>
<dbReference type="GeneID" id="113510204"/>
<evidence type="ECO:0000256" key="1">
    <source>
        <dbReference type="SAM" id="Phobius"/>
    </source>
</evidence>
<proteinExistence type="predicted"/>
<name>A0A6J1WFR5_GALME</name>
<keyword evidence="1" id="KW-0472">Membrane</keyword>
<sequence>MCYAGKCFYCIKVETGSMIFAVINMVITSLLIIGIIIGTIIFNVTLYKAQHPTDVAILDNVYQYMDKGSQNSRDVLIINAILGGSVFIIILHFAFSAVLINGLSKQKSEQVKIFFIYGVFINVLSYGVFAILPILVIIPLIFTSILVMIYMTYTKMENMKAYGLVVNNYRVPLVAA</sequence>
<feature type="transmembrane region" description="Helical" evidence="1">
    <location>
        <begin position="75"/>
        <end position="99"/>
    </location>
</feature>
<dbReference type="RefSeq" id="XP_026749454.2">
    <property type="nucleotide sequence ID" value="XM_026893653.3"/>
</dbReference>
<dbReference type="AlphaFoldDB" id="A0A6J1WFR5"/>
<organism evidence="2 3">
    <name type="scientific">Galleria mellonella</name>
    <name type="common">Greater wax moth</name>
    <dbReference type="NCBI Taxonomy" id="7137"/>
    <lineage>
        <taxon>Eukaryota</taxon>
        <taxon>Metazoa</taxon>
        <taxon>Ecdysozoa</taxon>
        <taxon>Arthropoda</taxon>
        <taxon>Hexapoda</taxon>
        <taxon>Insecta</taxon>
        <taxon>Pterygota</taxon>
        <taxon>Neoptera</taxon>
        <taxon>Endopterygota</taxon>
        <taxon>Lepidoptera</taxon>
        <taxon>Glossata</taxon>
        <taxon>Ditrysia</taxon>
        <taxon>Pyraloidea</taxon>
        <taxon>Pyralidae</taxon>
        <taxon>Galleriinae</taxon>
        <taxon>Galleria</taxon>
    </lineage>
</organism>
<dbReference type="InParanoid" id="A0A6J1WFR5"/>
<feature type="transmembrane region" description="Helical" evidence="1">
    <location>
        <begin position="21"/>
        <end position="42"/>
    </location>
</feature>
<dbReference type="KEGG" id="gmw:113510204"/>
<protein>
    <submittedName>
        <fullName evidence="3">Uncharacterized protein LOC113510204 isoform X2</fullName>
    </submittedName>
</protein>